<dbReference type="Proteomes" id="UP000243255">
    <property type="component" value="Unassembled WGS sequence"/>
</dbReference>
<reference evidence="3" key="1">
    <citation type="submission" date="2016-11" db="EMBL/GenBank/DDBJ databases">
        <authorList>
            <person name="Varghese N."/>
            <person name="Submissions S."/>
        </authorList>
    </citation>
    <scope>NUCLEOTIDE SEQUENCE [LARGE SCALE GENOMIC DNA]</scope>
    <source>
        <strain evidence="3">DSM 2635</strain>
    </source>
</reference>
<dbReference type="AlphaFoldDB" id="A0A1M5QRY8"/>
<dbReference type="OrthoDB" id="9807423at2"/>
<organism evidence="2 3">
    <name type="scientific">Asaccharospora irregularis DSM 2635</name>
    <dbReference type="NCBI Taxonomy" id="1121321"/>
    <lineage>
        <taxon>Bacteria</taxon>
        <taxon>Bacillati</taxon>
        <taxon>Bacillota</taxon>
        <taxon>Clostridia</taxon>
        <taxon>Peptostreptococcales</taxon>
        <taxon>Peptostreptococcaceae</taxon>
        <taxon>Asaccharospora</taxon>
    </lineage>
</organism>
<dbReference type="InterPro" id="IPR056670">
    <property type="entry name" value="DUF7768"/>
</dbReference>
<sequence>MGIDKFNHEGYSDLTTYEALTNIHREEMAADKKAAYLPLVYVCSPYAGDIETNVKNAKRYSRFAVDENAIPVTPHLLYPQFMDDGNASEREMAMHFNYVLLGKCTEVWVFGGVISRGMAREISVAKKRRMKIRWFTQDLKEVGEYD</sequence>
<dbReference type="EMBL" id="FQWX01000023">
    <property type="protein sequence ID" value="SHH16718.1"/>
    <property type="molecule type" value="Genomic_DNA"/>
</dbReference>
<dbReference type="Gene3D" id="3.40.50.10400">
    <property type="entry name" value="Hypothetical protein PA1492"/>
    <property type="match status" value="1"/>
</dbReference>
<accession>A0A1M5QRY8</accession>
<gene>
    <name evidence="2" type="ORF">SAMN04488530_12330</name>
</gene>
<name>A0A1M5QRY8_9FIRM</name>
<proteinExistence type="predicted"/>
<evidence type="ECO:0000313" key="2">
    <source>
        <dbReference type="EMBL" id="SHH16718.1"/>
    </source>
</evidence>
<evidence type="ECO:0000259" key="1">
    <source>
        <dbReference type="Pfam" id="PF24963"/>
    </source>
</evidence>
<feature type="domain" description="DUF7768" evidence="1">
    <location>
        <begin position="38"/>
        <end position="135"/>
    </location>
</feature>
<dbReference type="STRING" id="1121321.SAMN04488530_12330"/>
<keyword evidence="3" id="KW-1185">Reference proteome</keyword>
<evidence type="ECO:0000313" key="3">
    <source>
        <dbReference type="Proteomes" id="UP000243255"/>
    </source>
</evidence>
<protein>
    <recommendedName>
        <fullName evidence="1">DUF7768 domain-containing protein</fullName>
    </recommendedName>
</protein>
<dbReference type="Pfam" id="PF24963">
    <property type="entry name" value="DUF7768"/>
    <property type="match status" value="1"/>
</dbReference>
<dbReference type="RefSeq" id="WP_073126676.1">
    <property type="nucleotide sequence ID" value="NZ_BAABCH010000092.1"/>
</dbReference>